<name>A0A8E5HTS1_USTVR</name>
<dbReference type="PANTHER" id="PTHR44051">
    <property type="entry name" value="GLUTATHIONE S-TRANSFERASE-RELATED"/>
    <property type="match status" value="1"/>
</dbReference>
<evidence type="ECO:0000256" key="2">
    <source>
        <dbReference type="RuleBase" id="RU003494"/>
    </source>
</evidence>
<dbReference type="InterPro" id="IPR036249">
    <property type="entry name" value="Thioredoxin-like_sf"/>
</dbReference>
<accession>A0A8E5HTS1</accession>
<dbReference type="GeneID" id="66066260"/>
<dbReference type="PROSITE" id="PS50404">
    <property type="entry name" value="GST_NTER"/>
    <property type="match status" value="1"/>
</dbReference>
<evidence type="ECO:0000313" key="5">
    <source>
        <dbReference type="EMBL" id="QUC21240.1"/>
    </source>
</evidence>
<evidence type="ECO:0008006" key="7">
    <source>
        <dbReference type="Google" id="ProtNLM"/>
    </source>
</evidence>
<dbReference type="FunFam" id="3.40.30.10:FF:000172">
    <property type="entry name" value="Glutathione S-transferase GstA"/>
    <property type="match status" value="1"/>
</dbReference>
<protein>
    <recommendedName>
        <fullName evidence="7">Glutathione S-transferase II</fullName>
    </recommendedName>
</protein>
<dbReference type="InterPro" id="IPR010987">
    <property type="entry name" value="Glutathione-S-Trfase_C-like"/>
</dbReference>
<dbReference type="SFLD" id="SFLDG00358">
    <property type="entry name" value="Main_(cytGST)"/>
    <property type="match status" value="1"/>
</dbReference>
<dbReference type="CDD" id="cd03048">
    <property type="entry name" value="GST_N_Ure2p_like"/>
    <property type="match status" value="1"/>
</dbReference>
<dbReference type="SFLD" id="SFLDG01151">
    <property type="entry name" value="Main.2:_Nu-like"/>
    <property type="match status" value="1"/>
</dbReference>
<dbReference type="RefSeq" id="XP_042998913.1">
    <property type="nucleotide sequence ID" value="XM_043142980.1"/>
</dbReference>
<dbReference type="SUPFAM" id="SSF47616">
    <property type="entry name" value="GST C-terminal domain-like"/>
    <property type="match status" value="1"/>
</dbReference>
<gene>
    <name evidence="5" type="ORF">UV8b_05483</name>
</gene>
<comment type="similarity">
    <text evidence="1 2">Belongs to the GST superfamily.</text>
</comment>
<dbReference type="InterPro" id="IPR036282">
    <property type="entry name" value="Glutathione-S-Trfase_C_sf"/>
</dbReference>
<dbReference type="OrthoDB" id="422574at2759"/>
<feature type="domain" description="GST N-terminal" evidence="3">
    <location>
        <begin position="4"/>
        <end position="90"/>
    </location>
</feature>
<evidence type="ECO:0000313" key="6">
    <source>
        <dbReference type="Proteomes" id="UP000027002"/>
    </source>
</evidence>
<dbReference type="Pfam" id="PF02798">
    <property type="entry name" value="GST_N"/>
    <property type="match status" value="1"/>
</dbReference>
<dbReference type="InterPro" id="IPR040079">
    <property type="entry name" value="Glutathione_S-Trfase"/>
</dbReference>
<dbReference type="Gene3D" id="3.40.30.10">
    <property type="entry name" value="Glutaredoxin"/>
    <property type="match status" value="1"/>
</dbReference>
<dbReference type="InterPro" id="IPR004045">
    <property type="entry name" value="Glutathione_S-Trfase_N"/>
</dbReference>
<evidence type="ECO:0000259" key="3">
    <source>
        <dbReference type="PROSITE" id="PS50404"/>
    </source>
</evidence>
<dbReference type="EMBL" id="CP072756">
    <property type="protein sequence ID" value="QUC21240.1"/>
    <property type="molecule type" value="Genomic_DNA"/>
</dbReference>
<dbReference type="SUPFAM" id="SSF52833">
    <property type="entry name" value="Thioredoxin-like"/>
    <property type="match status" value="1"/>
</dbReference>
<dbReference type="SFLD" id="SFLDS00019">
    <property type="entry name" value="Glutathione_Transferase_(cytos"/>
    <property type="match status" value="1"/>
</dbReference>
<dbReference type="Pfam" id="PF00043">
    <property type="entry name" value="GST_C"/>
    <property type="match status" value="1"/>
</dbReference>
<dbReference type="CDD" id="cd10291">
    <property type="entry name" value="GST_C_YfcG_like"/>
    <property type="match status" value="1"/>
</dbReference>
<evidence type="ECO:0000256" key="1">
    <source>
        <dbReference type="ARBA" id="ARBA00007409"/>
    </source>
</evidence>
<evidence type="ECO:0000259" key="4">
    <source>
        <dbReference type="PROSITE" id="PS50405"/>
    </source>
</evidence>
<proteinExistence type="inferred from homology"/>
<dbReference type="PANTHER" id="PTHR44051:SF8">
    <property type="entry name" value="GLUTATHIONE S-TRANSFERASE GSTA"/>
    <property type="match status" value="1"/>
</dbReference>
<sequence>MATETDITLYTAQTPNGIKASIALEELGLQYKTHPIKMMDNEQKQPWFLDINPNGRIPAITDTLPGGQKIRVFESGAILEYLVDRYDPDHRISYPRDSPEHWEVVSWLMWQMGGLGPMQGQANHFKRYAPEKIEYGINRYGNETRRLYRTMDDHLAKSPHGFLVGDRVTIADISCWGWIASHTWAGISLDEFPHVEKWLKMLLRRPGFEKGRHVPAQHTAFDMDGCTEEELDAKAEVGRKWVQSQSVTASGGGK</sequence>
<reference evidence="5" key="1">
    <citation type="submission" date="2020-03" db="EMBL/GenBank/DDBJ databases">
        <title>A mixture of massive structural variations and highly conserved coding sequences in Ustilaginoidea virens genome.</title>
        <authorList>
            <person name="Zhang K."/>
            <person name="Zhao Z."/>
            <person name="Zhang Z."/>
            <person name="Li Y."/>
            <person name="Hsiang T."/>
            <person name="Sun W."/>
        </authorList>
    </citation>
    <scope>NUCLEOTIDE SEQUENCE</scope>
    <source>
        <strain evidence="5">UV-8b</strain>
    </source>
</reference>
<dbReference type="KEGG" id="uvi:66066260"/>
<dbReference type="Gene3D" id="1.20.1050.10">
    <property type="match status" value="1"/>
</dbReference>
<feature type="domain" description="GST C-terminal" evidence="4">
    <location>
        <begin position="97"/>
        <end position="221"/>
    </location>
</feature>
<organism evidence="5 6">
    <name type="scientific">Ustilaginoidea virens</name>
    <name type="common">Rice false smut fungus</name>
    <name type="synonym">Villosiclava virens</name>
    <dbReference type="NCBI Taxonomy" id="1159556"/>
    <lineage>
        <taxon>Eukaryota</taxon>
        <taxon>Fungi</taxon>
        <taxon>Dikarya</taxon>
        <taxon>Ascomycota</taxon>
        <taxon>Pezizomycotina</taxon>
        <taxon>Sordariomycetes</taxon>
        <taxon>Hypocreomycetidae</taxon>
        <taxon>Hypocreales</taxon>
        <taxon>Clavicipitaceae</taxon>
        <taxon>Ustilaginoidea</taxon>
    </lineage>
</organism>
<dbReference type="InterPro" id="IPR004046">
    <property type="entry name" value="GST_C"/>
</dbReference>
<dbReference type="AlphaFoldDB" id="A0A8E5HTS1"/>
<keyword evidence="6" id="KW-1185">Reference proteome</keyword>
<dbReference type="Proteomes" id="UP000027002">
    <property type="component" value="Chromosome 4"/>
</dbReference>
<dbReference type="PROSITE" id="PS50405">
    <property type="entry name" value="GST_CTER"/>
    <property type="match status" value="1"/>
</dbReference>